<name>A0ABT8C9H6_9BACT</name>
<dbReference type="PANTHER" id="PTHR35889">
    <property type="entry name" value="CYCLOINULO-OLIGOSACCHARIDE FRUCTANOTRANSFERASE-RELATED"/>
    <property type="match status" value="1"/>
</dbReference>
<dbReference type="InterPro" id="IPR011444">
    <property type="entry name" value="DUF1549"/>
</dbReference>
<dbReference type="RefSeq" id="WP_290228602.1">
    <property type="nucleotide sequence ID" value="NZ_JAUFQS010000026.1"/>
</dbReference>
<accession>A0ABT8C9H6</accession>
<evidence type="ECO:0000313" key="3">
    <source>
        <dbReference type="EMBL" id="MDN3689455.1"/>
    </source>
</evidence>
<dbReference type="Pfam" id="PF07635">
    <property type="entry name" value="PSCyt1"/>
    <property type="match status" value="1"/>
</dbReference>
<dbReference type="PROSITE" id="PS51257">
    <property type="entry name" value="PROKAR_LIPOPROTEIN"/>
    <property type="match status" value="1"/>
</dbReference>
<dbReference type="EMBL" id="JAUFQS010000026">
    <property type="protein sequence ID" value="MDN3689455.1"/>
    <property type="molecule type" value="Genomic_DNA"/>
</dbReference>
<gene>
    <name evidence="3" type="ORF">QWZ15_16595</name>
</gene>
<proteinExistence type="predicted"/>
<protein>
    <submittedName>
        <fullName evidence="3">DUF1549 domain-containing protein</fullName>
    </submittedName>
</protein>
<dbReference type="Proteomes" id="UP001236663">
    <property type="component" value="Unassembled WGS sequence"/>
</dbReference>
<dbReference type="InterPro" id="IPR011429">
    <property type="entry name" value="Cyt_c_Planctomycete-type"/>
</dbReference>
<sequence length="286" mass="32822">MRIIISLILIVLISGCQKGERDQKLLDSTDQVSYNFHVRPILSDNCYACHGPDENKREAGLRLDMAESAYAALKENPDAHAIVPGKPGSSEVVRRLESTDATEMMPPPESNLKLTEEEKGIIRKWIRQGAEYQPHWAFVPPVKSELPSVSNTAWVENEIDHFILNRLERRGLQPNGKADKMHLLKRLSIDLTGLLPSLDLMQEYREDDSPEATDKIIDRLLDSPSFGERMAVLWMDVSRYSDSYGYQDDNIRTQWPYRDWVIHAFNKNLPYDQFITWQLAGDLLPD</sequence>
<feature type="domain" description="Cytochrome C Planctomycete-type" evidence="2">
    <location>
        <begin position="46"/>
        <end position="109"/>
    </location>
</feature>
<dbReference type="Pfam" id="PF07583">
    <property type="entry name" value="PSCyt2"/>
    <property type="match status" value="1"/>
</dbReference>
<keyword evidence="4" id="KW-1185">Reference proteome</keyword>
<dbReference type="PANTHER" id="PTHR35889:SF3">
    <property type="entry name" value="F-BOX DOMAIN-CONTAINING PROTEIN"/>
    <property type="match status" value="1"/>
</dbReference>
<evidence type="ECO:0000313" key="4">
    <source>
        <dbReference type="Proteomes" id="UP001236663"/>
    </source>
</evidence>
<organism evidence="3 4">
    <name type="scientific">Cyclobacterium jeungdonense</name>
    <dbReference type="NCBI Taxonomy" id="708087"/>
    <lineage>
        <taxon>Bacteria</taxon>
        <taxon>Pseudomonadati</taxon>
        <taxon>Bacteroidota</taxon>
        <taxon>Cytophagia</taxon>
        <taxon>Cytophagales</taxon>
        <taxon>Cyclobacteriaceae</taxon>
        <taxon>Cyclobacterium</taxon>
    </lineage>
</organism>
<dbReference type="SUPFAM" id="SSF46626">
    <property type="entry name" value="Cytochrome c"/>
    <property type="match status" value="1"/>
</dbReference>
<feature type="non-terminal residue" evidence="3">
    <location>
        <position position="286"/>
    </location>
</feature>
<feature type="domain" description="DUF1549" evidence="1">
    <location>
        <begin position="158"/>
        <end position="285"/>
    </location>
</feature>
<evidence type="ECO:0000259" key="2">
    <source>
        <dbReference type="Pfam" id="PF07635"/>
    </source>
</evidence>
<dbReference type="InterPro" id="IPR036909">
    <property type="entry name" value="Cyt_c-like_dom_sf"/>
</dbReference>
<comment type="caution">
    <text evidence="3">The sequence shown here is derived from an EMBL/GenBank/DDBJ whole genome shotgun (WGS) entry which is preliminary data.</text>
</comment>
<evidence type="ECO:0000259" key="1">
    <source>
        <dbReference type="Pfam" id="PF07583"/>
    </source>
</evidence>
<reference evidence="4" key="1">
    <citation type="journal article" date="2019" name="Int. J. Syst. Evol. Microbiol.">
        <title>The Global Catalogue of Microorganisms (GCM) 10K type strain sequencing project: providing services to taxonomists for standard genome sequencing and annotation.</title>
        <authorList>
            <consortium name="The Broad Institute Genomics Platform"/>
            <consortium name="The Broad Institute Genome Sequencing Center for Infectious Disease"/>
            <person name="Wu L."/>
            <person name="Ma J."/>
        </authorList>
    </citation>
    <scope>NUCLEOTIDE SEQUENCE [LARGE SCALE GENOMIC DNA]</scope>
    <source>
        <strain evidence="4">CECT 7706</strain>
    </source>
</reference>